<evidence type="ECO:0000313" key="2">
    <source>
        <dbReference type="EMBL" id="OBX34949.1"/>
    </source>
</evidence>
<organism evidence="2">
    <name type="scientific">Halomonas elongata</name>
    <dbReference type="NCBI Taxonomy" id="2746"/>
    <lineage>
        <taxon>Bacteria</taxon>
        <taxon>Pseudomonadati</taxon>
        <taxon>Pseudomonadota</taxon>
        <taxon>Gammaproteobacteria</taxon>
        <taxon>Oceanospirillales</taxon>
        <taxon>Halomonadaceae</taxon>
        <taxon>Halomonas</taxon>
    </lineage>
</organism>
<dbReference type="AlphaFoldDB" id="A0A1B8NY84"/>
<dbReference type="Proteomes" id="UP000092504">
    <property type="component" value="Unassembled WGS sequence"/>
</dbReference>
<protein>
    <recommendedName>
        <fullName evidence="1">DUF2726 domain-containing protein</fullName>
    </recommendedName>
</protein>
<evidence type="ECO:0000259" key="1">
    <source>
        <dbReference type="Pfam" id="PF10881"/>
    </source>
</evidence>
<name>A0A1B8NY84_HALEL</name>
<reference evidence="2" key="1">
    <citation type="submission" date="2016-06" db="EMBL/GenBank/DDBJ databases">
        <title>Genome sequence of halotolerant plant growth promoting strain of Halomonas elongata HEK1 isolated from salterns of Rann of Kutch, Gujarat, India.</title>
        <authorList>
            <person name="Gaba S."/>
            <person name="Singh R.N."/>
            <person name="Abrol S."/>
            <person name="Kaushik R."/>
            <person name="Saxena A.K."/>
        </authorList>
    </citation>
    <scope>NUCLEOTIDE SEQUENCE [LARGE SCALE GENOMIC DNA]</scope>
    <source>
        <strain evidence="2">HEK1</strain>
    </source>
</reference>
<dbReference type="InterPro" id="IPR024402">
    <property type="entry name" value="DUF2726"/>
</dbReference>
<accession>A0A1B8NY84</accession>
<feature type="domain" description="DUF2726" evidence="1">
    <location>
        <begin position="1"/>
        <end position="102"/>
    </location>
</feature>
<dbReference type="Pfam" id="PF10881">
    <property type="entry name" value="DUF2726"/>
    <property type="match status" value="1"/>
</dbReference>
<comment type="caution">
    <text evidence="2">The sequence shown here is derived from an EMBL/GenBank/DDBJ whole genome shotgun (WGS) entry which is preliminary data.</text>
</comment>
<gene>
    <name evidence="2" type="ORF">A8U91_04012</name>
</gene>
<proteinExistence type="predicted"/>
<sequence length="137" mass="15064">MNREEHQVFQATERAARAMQAGHRVFAQVSLGEVLSTEDDEAYRAINSKRVDVLVTDRYGNPVAAVEYQGSGHNLSSDTGLRDGIKKIALEKAGIHYIEVHPPLDRQALSSNLLNRLQGRVSVSSNAASHPWRGQSS</sequence>
<dbReference type="EMBL" id="MAJD01000002">
    <property type="protein sequence ID" value="OBX34949.1"/>
    <property type="molecule type" value="Genomic_DNA"/>
</dbReference>